<keyword evidence="6" id="KW-0378">Hydrolase</keyword>
<dbReference type="InterPro" id="IPR017853">
    <property type="entry name" value="GH"/>
</dbReference>
<keyword evidence="9" id="KW-0326">Glycosidase</keyword>
<dbReference type="GO" id="GO:0004567">
    <property type="term" value="F:beta-mannosidase activity"/>
    <property type="evidence" value="ECO:0007669"/>
    <property type="project" value="UniProtKB-EC"/>
</dbReference>
<keyword evidence="8" id="KW-0458">Lysosome</keyword>
<dbReference type="InterPro" id="IPR050887">
    <property type="entry name" value="Beta-mannosidase_GH2"/>
</dbReference>
<proteinExistence type="inferred from homology"/>
<evidence type="ECO:0000256" key="10">
    <source>
        <dbReference type="ARBA" id="ARBA00033445"/>
    </source>
</evidence>
<evidence type="ECO:0000259" key="12">
    <source>
        <dbReference type="Pfam" id="PF17753"/>
    </source>
</evidence>
<dbReference type="FunFam" id="2.60.120.260:FF:000060">
    <property type="entry name" value="Probable beta-mannosidase"/>
    <property type="match status" value="1"/>
</dbReference>
<dbReference type="InterPro" id="IPR013783">
    <property type="entry name" value="Ig-like_fold"/>
</dbReference>
<evidence type="ECO:0000256" key="3">
    <source>
        <dbReference type="ARBA" id="ARBA00007401"/>
    </source>
</evidence>
<feature type="domain" description="Beta-mannosidase Ig-fold" evidence="12">
    <location>
        <begin position="824"/>
        <end position="892"/>
    </location>
</feature>
<dbReference type="Proteomes" id="UP001152747">
    <property type="component" value="Unassembled WGS sequence"/>
</dbReference>
<evidence type="ECO:0000256" key="11">
    <source>
        <dbReference type="SAM" id="SignalP"/>
    </source>
</evidence>
<comment type="subcellular location">
    <subcellularLocation>
        <location evidence="2">Lysosome</location>
    </subcellularLocation>
</comment>
<dbReference type="PANTHER" id="PTHR43730:SF1">
    <property type="entry name" value="BETA-MANNOSIDASE"/>
    <property type="match status" value="1"/>
</dbReference>
<feature type="signal peptide" evidence="11">
    <location>
        <begin position="1"/>
        <end position="17"/>
    </location>
</feature>
<dbReference type="OrthoDB" id="2866996at2759"/>
<dbReference type="GO" id="GO:0005764">
    <property type="term" value="C:lysosome"/>
    <property type="evidence" value="ECO:0007669"/>
    <property type="project" value="UniProtKB-SubCell"/>
</dbReference>
<dbReference type="InterPro" id="IPR036156">
    <property type="entry name" value="Beta-gal/glucu_dom_sf"/>
</dbReference>
<feature type="domain" description="Beta-mannosidase-like galactose-binding" evidence="13">
    <location>
        <begin position="26"/>
        <end position="201"/>
    </location>
</feature>
<reference evidence="14" key="1">
    <citation type="submission" date="2022-11" db="EMBL/GenBank/DDBJ databases">
        <authorList>
            <person name="Kikuchi T."/>
        </authorList>
    </citation>
    <scope>NUCLEOTIDE SEQUENCE</scope>
    <source>
        <strain evidence="14">PS1010</strain>
    </source>
</reference>
<dbReference type="Gene3D" id="3.20.20.80">
    <property type="entry name" value="Glycosidases"/>
    <property type="match status" value="1"/>
</dbReference>
<dbReference type="SUPFAM" id="SSF51445">
    <property type="entry name" value="(Trans)glycosidases"/>
    <property type="match status" value="1"/>
</dbReference>
<accession>A0A9P1IYA0</accession>
<keyword evidence="7" id="KW-0325">Glycoprotein</keyword>
<dbReference type="PANTHER" id="PTHR43730">
    <property type="entry name" value="BETA-MANNOSIDASE"/>
    <property type="match status" value="1"/>
</dbReference>
<evidence type="ECO:0000256" key="8">
    <source>
        <dbReference type="ARBA" id="ARBA00023228"/>
    </source>
</evidence>
<evidence type="ECO:0000256" key="1">
    <source>
        <dbReference type="ARBA" id="ARBA00000829"/>
    </source>
</evidence>
<dbReference type="EMBL" id="CANHGI010000006">
    <property type="protein sequence ID" value="CAI5454549.1"/>
    <property type="molecule type" value="Genomic_DNA"/>
</dbReference>
<name>A0A9P1IYA0_9PELO</name>
<comment type="similarity">
    <text evidence="3">Belongs to the glycosyl hydrolase 2 family.</text>
</comment>
<dbReference type="Pfam" id="PF22666">
    <property type="entry name" value="Glyco_hydro_2_N2"/>
    <property type="match status" value="1"/>
</dbReference>
<feature type="chain" id="PRO_5040200946" description="beta-mannosidase" evidence="11">
    <location>
        <begin position="18"/>
        <end position="895"/>
    </location>
</feature>
<keyword evidence="15" id="KW-1185">Reference proteome</keyword>
<dbReference type="EC" id="3.2.1.25" evidence="4"/>
<dbReference type="Pfam" id="PF17753">
    <property type="entry name" value="Ig_mannosidase"/>
    <property type="match status" value="1"/>
</dbReference>
<dbReference type="FunFam" id="3.20.20.80:FF:000050">
    <property type="entry name" value="Beta-mannosidase B"/>
    <property type="match status" value="1"/>
</dbReference>
<evidence type="ECO:0000256" key="4">
    <source>
        <dbReference type="ARBA" id="ARBA00012754"/>
    </source>
</evidence>
<dbReference type="GO" id="GO:0006516">
    <property type="term" value="P:glycoprotein catabolic process"/>
    <property type="evidence" value="ECO:0007669"/>
    <property type="project" value="TreeGrafter"/>
</dbReference>
<dbReference type="InterPro" id="IPR041625">
    <property type="entry name" value="Beta-mannosidase_Ig"/>
</dbReference>
<dbReference type="Gene3D" id="2.60.40.10">
    <property type="entry name" value="Immunoglobulins"/>
    <property type="match status" value="2"/>
</dbReference>
<evidence type="ECO:0000256" key="6">
    <source>
        <dbReference type="ARBA" id="ARBA00022801"/>
    </source>
</evidence>
<dbReference type="InterPro" id="IPR008979">
    <property type="entry name" value="Galactose-bd-like_sf"/>
</dbReference>
<dbReference type="SUPFAM" id="SSF49303">
    <property type="entry name" value="beta-Galactosidase/glucuronidase domain"/>
    <property type="match status" value="1"/>
</dbReference>
<sequence length="895" mass="104408">MLFLFFVWFPILISCSSFQLDLSGEWKFSSKNKSITGIGVIPGDIFSDLYRNRIIENPLFGDNHLKFQWVAEDDWTYSREFSIENSNNYSHALLHIGELDTIAVVSINNKTILHSQNQFIEHNVDISKYLRSGINIISIEFSSPTKFATQLADEFEYFNNHELPPVCPPSIYHGDCHPNFIRKAQYSFSWDWGPSFPTVGVPGDIFINFFDLHFFDDFTWTTELIDDFWYVNIEFFSLHYGIETDIRFIVEISDLVKPFSLTYRTDRNLGAHNHKVIGTYKLDIESKKVEKWWPNGMGGQHLYEIRVVSCGKEIRKQIGFKTVELVQSFINPKIPKLGRNFYFKVNNVPIFLKGSNWIPVSMFRNFTSNTNKMEFLLDSAADVGMNILRVWGGGFYESEEFYNYAAEKGILIWQDMMFACALYPTDKNFLTNVRSEIESQVTRLKKHPSILVYAGNNENEAAIRGHWWKVSNYSENQQVRDYVKLYSQIAKIVTKIDSTKPFVMSSPSNGIETEEEGGVSKNPYDVRYGDIHFYNEFVNLWRDDSFVTPRCATEYGIQSFPLRETMLKWINESDWEYTSQTMFHRQHHPGGIAFNLLMIFSHLPIPDQCPSKSLVDLHKCEYLTSNKYMSRLAYFSQIHQATALKTQTFHYRRFRNLTNAEGLGNTMCAMYWQLNDVWAAPTWSTIDFEQQWKMSHYEVRRMFSNLAVYLYIDPADFNLKPVIINDDFSEILNTTMRLQQLSWESGLDPVFSQEYPIERIHPTTAQEVDLSLNAIEYSELSEYLYVVQIYNAQNQILASDVLLPNFLFEINFSTFGKVRIENMRKQNAGLYEILLSTDRISPFTWVSCSKQFSGWFSDNGFHMTGRTKTIELVLKEEMNLSINDFSVCNLRNCYL</sequence>
<dbReference type="Gene3D" id="2.60.120.260">
    <property type="entry name" value="Galactose-binding domain-like"/>
    <property type="match status" value="1"/>
</dbReference>
<dbReference type="AlphaFoldDB" id="A0A9P1IYA0"/>
<evidence type="ECO:0000259" key="13">
    <source>
        <dbReference type="Pfam" id="PF22666"/>
    </source>
</evidence>
<evidence type="ECO:0000313" key="15">
    <source>
        <dbReference type="Proteomes" id="UP001152747"/>
    </source>
</evidence>
<comment type="caution">
    <text evidence="14">The sequence shown here is derived from an EMBL/GenBank/DDBJ whole genome shotgun (WGS) entry which is preliminary data.</text>
</comment>
<organism evidence="14 15">
    <name type="scientific">Caenorhabditis angaria</name>
    <dbReference type="NCBI Taxonomy" id="860376"/>
    <lineage>
        <taxon>Eukaryota</taxon>
        <taxon>Metazoa</taxon>
        <taxon>Ecdysozoa</taxon>
        <taxon>Nematoda</taxon>
        <taxon>Chromadorea</taxon>
        <taxon>Rhabditida</taxon>
        <taxon>Rhabditina</taxon>
        <taxon>Rhabditomorpha</taxon>
        <taxon>Rhabditoidea</taxon>
        <taxon>Rhabditidae</taxon>
        <taxon>Peloderinae</taxon>
        <taxon>Caenorhabditis</taxon>
    </lineage>
</organism>
<evidence type="ECO:0000256" key="9">
    <source>
        <dbReference type="ARBA" id="ARBA00023295"/>
    </source>
</evidence>
<evidence type="ECO:0000256" key="2">
    <source>
        <dbReference type="ARBA" id="ARBA00004371"/>
    </source>
</evidence>
<protein>
    <recommendedName>
        <fullName evidence="4">beta-mannosidase</fullName>
        <ecNumber evidence="4">3.2.1.25</ecNumber>
    </recommendedName>
    <alternativeName>
        <fullName evidence="10">Mannanase</fullName>
    </alternativeName>
</protein>
<evidence type="ECO:0000313" key="14">
    <source>
        <dbReference type="EMBL" id="CAI5454549.1"/>
    </source>
</evidence>
<keyword evidence="5 11" id="KW-0732">Signal</keyword>
<dbReference type="SUPFAM" id="SSF49785">
    <property type="entry name" value="Galactose-binding domain-like"/>
    <property type="match status" value="1"/>
</dbReference>
<evidence type="ECO:0000256" key="7">
    <source>
        <dbReference type="ARBA" id="ARBA00023180"/>
    </source>
</evidence>
<comment type="catalytic activity">
    <reaction evidence="1">
        <text>Hydrolysis of terminal, non-reducing beta-D-mannose residues in beta-D-mannosides.</text>
        <dbReference type="EC" id="3.2.1.25"/>
    </reaction>
</comment>
<gene>
    <name evidence="14" type="ORF">CAMP_LOCUS17186</name>
</gene>
<evidence type="ECO:0000256" key="5">
    <source>
        <dbReference type="ARBA" id="ARBA00022729"/>
    </source>
</evidence>
<dbReference type="InterPro" id="IPR054593">
    <property type="entry name" value="Beta-mannosidase-like_N2"/>
</dbReference>